<name>M1V7C8_CYAM1</name>
<dbReference type="OMA" id="CRYSKLN"/>
<keyword evidence="2" id="KW-1015">Disulfide bond</keyword>
<dbReference type="HOGENOM" id="CLU_377000_0_0_1"/>
<dbReference type="CDD" id="cd02537">
    <property type="entry name" value="GT8_Glycogenin"/>
    <property type="match status" value="1"/>
</dbReference>
<dbReference type="Gramene" id="CMG174CT">
    <property type="protein sequence ID" value="CMG174CT"/>
    <property type="gene ID" value="CMG174C"/>
</dbReference>
<keyword evidence="7" id="KW-1185">Reference proteome</keyword>
<dbReference type="STRING" id="280699.M1V7C8"/>
<dbReference type="PANTHER" id="PTHR11183">
    <property type="entry name" value="GLYCOGENIN SUBFAMILY MEMBER"/>
    <property type="match status" value="1"/>
</dbReference>
<dbReference type="GeneID" id="16993168"/>
<reference evidence="6 7" key="2">
    <citation type="journal article" date="2007" name="BMC Biol.">
        <title>A 100%-complete sequence reveals unusually simple genomic features in the hot-spring red alga Cyanidioschyzon merolae.</title>
        <authorList>
            <person name="Nozaki H."/>
            <person name="Takano H."/>
            <person name="Misumi O."/>
            <person name="Terasawa K."/>
            <person name="Matsuzaki M."/>
            <person name="Maruyama S."/>
            <person name="Nishida K."/>
            <person name="Yagisawa F."/>
            <person name="Yoshida Y."/>
            <person name="Fujiwara T."/>
            <person name="Takio S."/>
            <person name="Tamura K."/>
            <person name="Chung S.J."/>
            <person name="Nakamura S."/>
            <person name="Kuroiwa H."/>
            <person name="Tanaka K."/>
            <person name="Sato N."/>
            <person name="Kuroiwa T."/>
        </authorList>
    </citation>
    <scope>NUCLEOTIDE SEQUENCE [LARGE SCALE GENOMIC DNA]</scope>
    <source>
        <strain evidence="6 7">10D</strain>
    </source>
</reference>
<feature type="transmembrane region" description="Helical" evidence="4">
    <location>
        <begin position="116"/>
        <end position="138"/>
    </location>
</feature>
<dbReference type="AlphaFoldDB" id="M1V7C8"/>
<evidence type="ECO:0000259" key="5">
    <source>
        <dbReference type="Pfam" id="PF09258"/>
    </source>
</evidence>
<dbReference type="InterPro" id="IPR015338">
    <property type="entry name" value="GT64_dom"/>
</dbReference>
<feature type="region of interest" description="Disordered" evidence="3">
    <location>
        <begin position="1"/>
        <end position="58"/>
    </location>
</feature>
<dbReference type="InterPro" id="IPR002495">
    <property type="entry name" value="Glyco_trans_8"/>
</dbReference>
<accession>M1V7C8</accession>
<feature type="domain" description="Glycosyl transferase 64" evidence="5">
    <location>
        <begin position="480"/>
        <end position="717"/>
    </location>
</feature>
<keyword evidence="4" id="KW-0472">Membrane</keyword>
<feature type="region of interest" description="Disordered" evidence="3">
    <location>
        <begin position="70"/>
        <end position="105"/>
    </location>
</feature>
<gene>
    <name evidence="6" type="ORF">CYME_CMG174C</name>
</gene>
<evidence type="ECO:0000256" key="3">
    <source>
        <dbReference type="SAM" id="MobiDB-lite"/>
    </source>
</evidence>
<dbReference type="EMBL" id="AP006489">
    <property type="protein sequence ID" value="BAM79674.1"/>
    <property type="molecule type" value="Genomic_DNA"/>
</dbReference>
<evidence type="ECO:0000256" key="1">
    <source>
        <dbReference type="ARBA" id="ARBA00022679"/>
    </source>
</evidence>
<evidence type="ECO:0000313" key="7">
    <source>
        <dbReference type="Proteomes" id="UP000007014"/>
    </source>
</evidence>
<keyword evidence="4" id="KW-0812">Transmembrane</keyword>
<dbReference type="Gene3D" id="3.90.550.10">
    <property type="entry name" value="Spore Coat Polysaccharide Biosynthesis Protein SpsA, Chain A"/>
    <property type="match status" value="2"/>
</dbReference>
<dbReference type="KEGG" id="cme:CYME_CMG174C"/>
<dbReference type="GO" id="GO:0016020">
    <property type="term" value="C:membrane"/>
    <property type="evidence" value="ECO:0007669"/>
    <property type="project" value="InterPro"/>
</dbReference>
<proteinExistence type="predicted"/>
<dbReference type="eggNOG" id="KOG1022">
    <property type="taxonomic scope" value="Eukaryota"/>
</dbReference>
<dbReference type="SUPFAM" id="SSF53448">
    <property type="entry name" value="Nucleotide-diphospho-sugar transferases"/>
    <property type="match status" value="2"/>
</dbReference>
<reference evidence="6 7" key="1">
    <citation type="journal article" date="2004" name="Nature">
        <title>Genome sequence of the ultrasmall unicellular red alga Cyanidioschyzon merolae 10D.</title>
        <authorList>
            <person name="Matsuzaki M."/>
            <person name="Misumi O."/>
            <person name="Shin-i T."/>
            <person name="Maruyama S."/>
            <person name="Takahara M."/>
            <person name="Miyagishima S."/>
            <person name="Mori T."/>
            <person name="Nishida K."/>
            <person name="Yagisawa F."/>
            <person name="Nishida K."/>
            <person name="Yoshida Y."/>
            <person name="Nishimura Y."/>
            <person name="Nakao S."/>
            <person name="Kobayashi T."/>
            <person name="Momoyama Y."/>
            <person name="Higashiyama T."/>
            <person name="Minoda A."/>
            <person name="Sano M."/>
            <person name="Nomoto H."/>
            <person name="Oishi K."/>
            <person name="Hayashi H."/>
            <person name="Ohta F."/>
            <person name="Nishizaka S."/>
            <person name="Haga S."/>
            <person name="Miura S."/>
            <person name="Morishita T."/>
            <person name="Kabeya Y."/>
            <person name="Terasawa K."/>
            <person name="Suzuki Y."/>
            <person name="Ishii Y."/>
            <person name="Asakawa S."/>
            <person name="Takano H."/>
            <person name="Ohta N."/>
            <person name="Kuroiwa H."/>
            <person name="Tanaka K."/>
            <person name="Shimizu N."/>
            <person name="Sugano S."/>
            <person name="Sato N."/>
            <person name="Nozaki H."/>
            <person name="Ogasawara N."/>
            <person name="Kohara Y."/>
            <person name="Kuroiwa T."/>
        </authorList>
    </citation>
    <scope>NUCLEOTIDE SEQUENCE [LARGE SCALE GENOMIC DNA]</scope>
    <source>
        <strain evidence="6 7">10D</strain>
    </source>
</reference>
<organism evidence="6 7">
    <name type="scientific">Cyanidioschyzon merolae (strain NIES-3377 / 10D)</name>
    <name type="common">Unicellular red alga</name>
    <dbReference type="NCBI Taxonomy" id="280699"/>
    <lineage>
        <taxon>Eukaryota</taxon>
        <taxon>Rhodophyta</taxon>
        <taxon>Bangiophyceae</taxon>
        <taxon>Cyanidiales</taxon>
        <taxon>Cyanidiaceae</taxon>
        <taxon>Cyanidioschyzon</taxon>
    </lineage>
</organism>
<evidence type="ECO:0000256" key="4">
    <source>
        <dbReference type="SAM" id="Phobius"/>
    </source>
</evidence>
<evidence type="ECO:0000313" key="6">
    <source>
        <dbReference type="EMBL" id="BAM79674.1"/>
    </source>
</evidence>
<dbReference type="eggNOG" id="KOG1950">
    <property type="taxonomic scope" value="Eukaryota"/>
</dbReference>
<dbReference type="Pfam" id="PF01501">
    <property type="entry name" value="Glyco_transf_8"/>
    <property type="match status" value="1"/>
</dbReference>
<keyword evidence="1" id="KW-0808">Transferase</keyword>
<dbReference type="OrthoDB" id="2014201at2759"/>
<protein>
    <submittedName>
        <fullName evidence="6">Similar to glycogenin glucosyltransferase</fullName>
    </submittedName>
</protein>
<dbReference type="Pfam" id="PF09258">
    <property type="entry name" value="Glyco_transf_64"/>
    <property type="match status" value="1"/>
</dbReference>
<dbReference type="Proteomes" id="UP000007014">
    <property type="component" value="Chromosome 7"/>
</dbReference>
<dbReference type="GO" id="GO:0016757">
    <property type="term" value="F:glycosyltransferase activity"/>
    <property type="evidence" value="ECO:0007669"/>
    <property type="project" value="InterPro"/>
</dbReference>
<dbReference type="InterPro" id="IPR029044">
    <property type="entry name" value="Nucleotide-diphossugar_trans"/>
</dbReference>
<dbReference type="InterPro" id="IPR050587">
    <property type="entry name" value="GNT1/Glycosyltrans_8"/>
</dbReference>
<evidence type="ECO:0000256" key="2">
    <source>
        <dbReference type="ARBA" id="ARBA00023157"/>
    </source>
</evidence>
<feature type="compositionally biased region" description="Basic residues" evidence="3">
    <location>
        <begin position="83"/>
        <end position="92"/>
    </location>
</feature>
<keyword evidence="4" id="KW-1133">Transmembrane helix</keyword>
<dbReference type="RefSeq" id="XP_005535960.1">
    <property type="nucleotide sequence ID" value="XM_005535903.1"/>
</dbReference>
<sequence>MTDEHQSGTACQSSARKPPKGGLRRSTRSRIREAPPEDSPALPTPRTPQWQAKAPAETLWSPWRDQIETGLGFETPKNSGKGDRRRGHRREQRTRPAADKRRVRWAASVRGKRPPLLSIAVSVAGWITLVIVAVLLLVRGQKWQQQQVLSLRATTRRYAYATLLCDDERMLRAVAALVHSLRVRANTSYPILVLTTPNLSTAASQHLEALGATVIRREPLPYPFALNAARLRDNKPCRYAKLHLWSLTTYEKIVFLDGDTLVLAPIDDLFEKYDALAAAPDLYPETFNSGVMVLEPRHDVYASMLARYRETPSYNLGDQGFLNSFFGEQWRANPKRFHLPLEYNTLLKLRETILWASLQRRVRVVHFTGETKPWSWHLTNFRDWDRHIDPVFYYEWIQIDRSARNLSLDEPHWARCALEAQTLAMHNGSLGQRFPLRDRYSVVLSTYSRDDLLHKLLRIHYRPGLFPGKPKSRQKEQTSDASALIDKVFIVWHDPQRTPPPDLLRNLPPDRFLLVQQQQDSLNNRFNPLGPALRTRAVLIVDDDIRIHHEDAAFAFRVWQDNPNALVGFFPRFHRRHPQTGTYEYHIAEPVDHDANASHRQFRRYSIVLTKHMFMRADFLFYYRCLLPDERIHAYVDEHRNCEDIACQCMVTSMGGSAPIAVRAVHPVEDYGTPGVGVAGGISASRSHLGSRSHCIATFLETFWKGSNALLYNDVIMERFVKIPFEKKRLRDLAKT</sequence>
<feature type="compositionally biased region" description="Basic residues" evidence="3">
    <location>
        <begin position="17"/>
        <end position="29"/>
    </location>
</feature>